<dbReference type="EMBL" id="FP565575">
    <property type="protein sequence ID" value="CBE68113.1"/>
    <property type="molecule type" value="Genomic_DNA"/>
</dbReference>
<feature type="binding site" evidence="9">
    <location>
        <position position="42"/>
    </location>
    <ligand>
        <name>Zn(2+)</name>
        <dbReference type="ChEBI" id="CHEBI:29105"/>
    </ligand>
</feature>
<dbReference type="Proteomes" id="UP000006898">
    <property type="component" value="Chromosome"/>
</dbReference>
<feature type="active site" description="Tele-UMP-histidine intermediate" evidence="8">
    <location>
        <position position="165"/>
    </location>
</feature>
<evidence type="ECO:0000256" key="9">
    <source>
        <dbReference type="PIRSR" id="PIRSR000808-3"/>
    </source>
</evidence>
<dbReference type="InterPro" id="IPR005850">
    <property type="entry name" value="GalP_Utransf_C"/>
</dbReference>
<comment type="similarity">
    <text evidence="1">Belongs to the galactose-1-phosphate uridylyltransferase type 1 family.</text>
</comment>
<evidence type="ECO:0000256" key="7">
    <source>
        <dbReference type="NCBIfam" id="TIGR00209"/>
    </source>
</evidence>
<dbReference type="PANTHER" id="PTHR42763">
    <property type="entry name" value="ADP-GLUCOSE PHOSPHORYLASE"/>
    <property type="match status" value="1"/>
</dbReference>
<organism evidence="12 13">
    <name type="scientific">Methylomirabilis oxygeniifera</name>
    <dbReference type="NCBI Taxonomy" id="671143"/>
    <lineage>
        <taxon>Bacteria</taxon>
        <taxon>Candidatus Methylomirabilota</taxon>
        <taxon>Candidatus Methylomirabilia</taxon>
        <taxon>Candidatus Methylomirabilales</taxon>
        <taxon>Candidatus Methylomirabilaceae</taxon>
        <taxon>Candidatus Methylomirabilis</taxon>
    </lineage>
</organism>
<evidence type="ECO:0000313" key="13">
    <source>
        <dbReference type="Proteomes" id="UP000006898"/>
    </source>
</evidence>
<evidence type="ECO:0000256" key="6">
    <source>
        <dbReference type="ARBA" id="ARBA00023277"/>
    </source>
</evidence>
<dbReference type="Pfam" id="PF01087">
    <property type="entry name" value="GalP_UDP_transf"/>
    <property type="match status" value="1"/>
</dbReference>
<keyword evidence="2 12" id="KW-0808">Transferase</keyword>
<accession>D5MN13</accession>
<comment type="cofactor">
    <cofactor evidence="9">
        <name>Zn(2+)</name>
        <dbReference type="ChEBI" id="CHEBI:29105"/>
    </cofactor>
    <text evidence="9">Binds 1 zinc ion per subunit.</text>
</comment>
<dbReference type="AlphaFoldDB" id="D5MN13"/>
<sequence>MPQLRKDPITSRWVIISTERGKRPLDFPAAPPPRQVGFCPFCPGNEDKTPPEIMAYRNNGNVSDRKGWSLRVVPNKFPALQIEGELDRAGEGIYDKMHGLGAHEVIIESPNHNDILSAMPEERVEAVLWAYRDRILDLKKDDRFQYILIFKNHGEQAGASLEHPHSQLIATPIVPKRAREEVDGAKAYFDYKDRCIFCDMVRQELQQELRVITQNDEFVAIAPFASRFPFETWILPRSHEPFFEDAQKHDMVSCARILKEVLGRMNQVLINPAYNYLIHSLPLQDTEVGHYHWHIEIMPTLVRVAGFEWGTGFYINPVLPEDAAKYLREARL</sequence>
<dbReference type="PANTHER" id="PTHR42763:SF1">
    <property type="entry name" value="UDP-GLUCOSE--HEXOSE-1-PHOSPHATE URIDYLYLTRANSFERASE"/>
    <property type="match status" value="1"/>
</dbReference>
<dbReference type="InterPro" id="IPR005849">
    <property type="entry name" value="GalP_Utransf_N"/>
</dbReference>
<evidence type="ECO:0000256" key="2">
    <source>
        <dbReference type="ARBA" id="ARBA00022679"/>
    </source>
</evidence>
<dbReference type="InterPro" id="IPR053177">
    <property type="entry name" value="ADP-glucose_phosphorylase"/>
</dbReference>
<dbReference type="EC" id="2.7.7.12" evidence="7"/>
<feature type="binding site" evidence="9">
    <location>
        <position position="112"/>
    </location>
    <ligand>
        <name>Zn(2+)</name>
        <dbReference type="ChEBI" id="CHEBI:29105"/>
    </ligand>
</feature>
<evidence type="ECO:0000259" key="11">
    <source>
        <dbReference type="Pfam" id="PF02744"/>
    </source>
</evidence>
<reference evidence="12 13" key="1">
    <citation type="journal article" date="2010" name="Nature">
        <title>Nitrite-driven anaerobic methane oxidation by oxygenic bacteria.</title>
        <authorList>
            <person name="Ettwig K.F."/>
            <person name="Butler M.K."/>
            <person name="Le Paslier D."/>
            <person name="Pelletier E."/>
            <person name="Mangenot S."/>
            <person name="Kuypers M.M.M."/>
            <person name="Schreiber F."/>
            <person name="Dutilh B.E."/>
            <person name="Zedelius J."/>
            <person name="de Beer D."/>
            <person name="Gloerich J."/>
            <person name="Wessels H.J.C.T."/>
            <person name="van Allen T."/>
            <person name="Luesken F."/>
            <person name="Wu M."/>
            <person name="van de Pas-Schoonen K.T."/>
            <person name="Op den Camp H.J.M."/>
            <person name="Janssen-Megens E.M."/>
            <person name="Francoijs K-J."/>
            <person name="Stunnenberg H."/>
            <person name="Weissenbach J."/>
            <person name="Jetten M.S.M."/>
            <person name="Strous M."/>
        </authorList>
    </citation>
    <scope>NUCLEOTIDE SEQUENCE [LARGE SCALE GENOMIC DNA]</scope>
</reference>
<dbReference type="STRING" id="671143.DAMO_1052"/>
<dbReference type="GO" id="GO:0008108">
    <property type="term" value="F:UDP-glucose:hexose-1-phosphate uridylyltransferase activity"/>
    <property type="evidence" value="ECO:0007669"/>
    <property type="project" value="UniProtKB-UniRule"/>
</dbReference>
<protein>
    <recommendedName>
        <fullName evidence="7">Galactose-1-phosphate uridylyltransferase</fullName>
        <ecNumber evidence="7">2.7.7.12</ecNumber>
    </recommendedName>
</protein>
<keyword evidence="6" id="KW-0119">Carbohydrate metabolism</keyword>
<dbReference type="InterPro" id="IPR036265">
    <property type="entry name" value="HIT-like_sf"/>
</dbReference>
<evidence type="ECO:0000256" key="4">
    <source>
        <dbReference type="ARBA" id="ARBA00022723"/>
    </source>
</evidence>
<feature type="domain" description="Galactose-1-phosphate uridyl transferase C-terminal" evidence="11">
    <location>
        <begin position="183"/>
        <end position="305"/>
    </location>
</feature>
<gene>
    <name evidence="12" type="ORF">DAMO_1052</name>
</gene>
<evidence type="ECO:0000313" key="12">
    <source>
        <dbReference type="EMBL" id="CBE68113.1"/>
    </source>
</evidence>
<evidence type="ECO:0000256" key="3">
    <source>
        <dbReference type="ARBA" id="ARBA00022695"/>
    </source>
</evidence>
<dbReference type="KEGG" id="mox:DAMO_1052"/>
<evidence type="ECO:0000256" key="1">
    <source>
        <dbReference type="ARBA" id="ARBA00010951"/>
    </source>
</evidence>
<evidence type="ECO:0000256" key="5">
    <source>
        <dbReference type="ARBA" id="ARBA00022833"/>
    </source>
</evidence>
<dbReference type="UniPathway" id="UPA00214"/>
<name>D5MN13_METO1</name>
<dbReference type="eggNOG" id="COG1085">
    <property type="taxonomic scope" value="Bacteria"/>
</dbReference>
<keyword evidence="5 9" id="KW-0862">Zinc</keyword>
<evidence type="ECO:0000259" key="10">
    <source>
        <dbReference type="Pfam" id="PF01087"/>
    </source>
</evidence>
<dbReference type="Pfam" id="PF02744">
    <property type="entry name" value="GalP_UDP_tr_C"/>
    <property type="match status" value="1"/>
</dbReference>
<proteinExistence type="inferred from homology"/>
<evidence type="ECO:0000256" key="8">
    <source>
        <dbReference type="PIRSR" id="PIRSR000808-1"/>
    </source>
</evidence>
<dbReference type="SUPFAM" id="SSF54197">
    <property type="entry name" value="HIT-like"/>
    <property type="match status" value="2"/>
</dbReference>
<keyword evidence="4 9" id="KW-0479">Metal-binding</keyword>
<dbReference type="PATRIC" id="fig|671143.5.peg.922"/>
<dbReference type="HOGENOM" id="CLU_029960_1_0_0"/>
<dbReference type="PIRSF" id="PIRSF000808">
    <property type="entry name" value="GalT"/>
    <property type="match status" value="1"/>
</dbReference>
<dbReference type="NCBIfam" id="TIGR00209">
    <property type="entry name" value="galT_1"/>
    <property type="match status" value="1"/>
</dbReference>
<feature type="binding site" evidence="9">
    <location>
        <position position="39"/>
    </location>
    <ligand>
        <name>Zn(2+)</name>
        <dbReference type="ChEBI" id="CHEBI:29105"/>
    </ligand>
</feature>
<dbReference type="GO" id="GO:0006012">
    <property type="term" value="P:galactose metabolic process"/>
    <property type="evidence" value="ECO:0007669"/>
    <property type="project" value="UniProtKB-UniRule"/>
</dbReference>
<dbReference type="InterPro" id="IPR001937">
    <property type="entry name" value="GalP_UDPtransf1"/>
</dbReference>
<keyword evidence="3 12" id="KW-0548">Nucleotidyltransferase</keyword>
<dbReference type="GO" id="GO:0008270">
    <property type="term" value="F:zinc ion binding"/>
    <property type="evidence" value="ECO:0007669"/>
    <property type="project" value="InterPro"/>
</dbReference>
<feature type="domain" description="Galactose-1-phosphate uridyl transferase N-terminal" evidence="10">
    <location>
        <begin position="3"/>
        <end position="175"/>
    </location>
</feature>
<feature type="binding site" evidence="9">
    <location>
        <position position="163"/>
    </location>
    <ligand>
        <name>Zn(2+)</name>
        <dbReference type="ChEBI" id="CHEBI:29105"/>
    </ligand>
</feature>
<dbReference type="Gene3D" id="3.30.428.10">
    <property type="entry name" value="HIT-like"/>
    <property type="match status" value="2"/>
</dbReference>